<organism evidence="1 2">
    <name type="scientific">Vibrio maritimus</name>
    <dbReference type="NCBI Taxonomy" id="990268"/>
    <lineage>
        <taxon>Bacteria</taxon>
        <taxon>Pseudomonadati</taxon>
        <taxon>Pseudomonadota</taxon>
        <taxon>Gammaproteobacteria</taxon>
        <taxon>Vibrionales</taxon>
        <taxon>Vibrionaceae</taxon>
        <taxon>Vibrio</taxon>
    </lineage>
</organism>
<gene>
    <name evidence="1" type="ORF">JCM19235_1247</name>
</gene>
<name>A0A090S5Y4_9VIBR</name>
<keyword evidence="2" id="KW-1185">Reference proteome</keyword>
<comment type="caution">
    <text evidence="1">The sequence shown here is derived from an EMBL/GenBank/DDBJ whole genome shotgun (WGS) entry which is preliminary data.</text>
</comment>
<dbReference type="AlphaFoldDB" id="A0A090S5Y4"/>
<evidence type="ECO:0000313" key="1">
    <source>
        <dbReference type="EMBL" id="GAL22946.1"/>
    </source>
</evidence>
<evidence type="ECO:0008006" key="3">
    <source>
        <dbReference type="Google" id="ProtNLM"/>
    </source>
</evidence>
<dbReference type="EMBL" id="BBMR01000017">
    <property type="protein sequence ID" value="GAL22946.1"/>
    <property type="molecule type" value="Genomic_DNA"/>
</dbReference>
<proteinExistence type="predicted"/>
<dbReference type="OrthoDB" id="9256158at2"/>
<dbReference type="STRING" id="990268.JCM19235_1247"/>
<dbReference type="Proteomes" id="UP000029228">
    <property type="component" value="Unassembled WGS sequence"/>
</dbReference>
<protein>
    <recommendedName>
        <fullName evidence="3">Phage protein</fullName>
    </recommendedName>
</protein>
<reference evidence="1 2" key="1">
    <citation type="submission" date="2014-09" db="EMBL/GenBank/DDBJ databases">
        <title>Vibrio maritimus JCM 19235. (C45) whole genome shotgun sequence.</title>
        <authorList>
            <person name="Sawabe T."/>
            <person name="Meirelles P."/>
            <person name="Nakanishi M."/>
            <person name="Sayaka M."/>
            <person name="Hattori M."/>
            <person name="Ohkuma M."/>
        </authorList>
    </citation>
    <scope>NUCLEOTIDE SEQUENCE [LARGE SCALE GENOMIC DNA]</scope>
    <source>
        <strain evidence="2">JCM19235</strain>
    </source>
</reference>
<evidence type="ECO:0000313" key="2">
    <source>
        <dbReference type="Proteomes" id="UP000029228"/>
    </source>
</evidence>
<accession>A0A090S5Y4</accession>
<sequence>MFIPLRKTGQLFTTGKKNVYGDREYSKEATPFGWAPIYMRDNLTDSSVRADSSASRGRAEETLIDYRLIIEKTVTPQKGDKIVLDGNKSMIVLRVHERMDMRGLLHHWEVDCGSA</sequence>